<dbReference type="InterPro" id="IPR000644">
    <property type="entry name" value="CBS_dom"/>
</dbReference>
<dbReference type="PROSITE" id="PS51371">
    <property type="entry name" value="CBS"/>
    <property type="match status" value="3"/>
</dbReference>
<name>A0A9P1N9M0_9PELO</name>
<dbReference type="Gene3D" id="3.10.580.10">
    <property type="entry name" value="CBS-domain"/>
    <property type="match status" value="2"/>
</dbReference>
<evidence type="ECO:0000313" key="8">
    <source>
        <dbReference type="Proteomes" id="UP001152747"/>
    </source>
</evidence>
<feature type="domain" description="CBS" evidence="6">
    <location>
        <begin position="207"/>
        <end position="264"/>
    </location>
</feature>
<dbReference type="Proteomes" id="UP001152747">
    <property type="component" value="Unassembled WGS sequence"/>
</dbReference>
<keyword evidence="2" id="KW-0677">Repeat</keyword>
<reference evidence="7" key="1">
    <citation type="submission" date="2022-11" db="EMBL/GenBank/DDBJ databases">
        <authorList>
            <person name="Kikuchi T."/>
        </authorList>
    </citation>
    <scope>NUCLEOTIDE SEQUENCE</scope>
    <source>
        <strain evidence="7">PS1010</strain>
    </source>
</reference>
<dbReference type="InterPro" id="IPR046342">
    <property type="entry name" value="CBS_dom_sf"/>
</dbReference>
<dbReference type="GO" id="GO:0019887">
    <property type="term" value="F:protein kinase regulator activity"/>
    <property type="evidence" value="ECO:0007669"/>
    <property type="project" value="TreeGrafter"/>
</dbReference>
<organism evidence="7 8">
    <name type="scientific">Caenorhabditis angaria</name>
    <dbReference type="NCBI Taxonomy" id="860376"/>
    <lineage>
        <taxon>Eukaryota</taxon>
        <taxon>Metazoa</taxon>
        <taxon>Ecdysozoa</taxon>
        <taxon>Nematoda</taxon>
        <taxon>Chromadorea</taxon>
        <taxon>Rhabditida</taxon>
        <taxon>Rhabditina</taxon>
        <taxon>Rhabditomorpha</taxon>
        <taxon>Rhabditoidea</taxon>
        <taxon>Rhabditidae</taxon>
        <taxon>Peloderinae</taxon>
        <taxon>Caenorhabditis</taxon>
    </lineage>
</organism>
<evidence type="ECO:0000259" key="6">
    <source>
        <dbReference type="PROSITE" id="PS51371"/>
    </source>
</evidence>
<comment type="subunit">
    <text evidence="4">AMPK is a heterotrimer of an alpha catalytic subunit (PRKAA1 or PRKAA2), a beta (PRKAB1 or PRKAB2) and a gamma non-catalytic subunits (PRKAG1, PRKAG2 or PRKAG3). Interacts with FNIP1 and FNIP2.</text>
</comment>
<dbReference type="GO" id="GO:0005737">
    <property type="term" value="C:cytoplasm"/>
    <property type="evidence" value="ECO:0007669"/>
    <property type="project" value="TreeGrafter"/>
</dbReference>
<evidence type="ECO:0000256" key="1">
    <source>
        <dbReference type="ARBA" id="ARBA00006750"/>
    </source>
</evidence>
<evidence type="ECO:0000256" key="2">
    <source>
        <dbReference type="ARBA" id="ARBA00022737"/>
    </source>
</evidence>
<evidence type="ECO:0000313" key="7">
    <source>
        <dbReference type="EMBL" id="CAI5456161.1"/>
    </source>
</evidence>
<comment type="caution">
    <text evidence="7">The sequence shown here is derived from an EMBL/GenBank/DDBJ whole genome shotgun (WGS) entry which is preliminary data.</text>
</comment>
<dbReference type="OrthoDB" id="449052at2759"/>
<evidence type="ECO:0000256" key="5">
    <source>
        <dbReference type="PROSITE-ProRule" id="PRU00703"/>
    </source>
</evidence>
<evidence type="ECO:0000256" key="3">
    <source>
        <dbReference type="ARBA" id="ARBA00023122"/>
    </source>
</evidence>
<sequence>MNHQQNNESGKLRRNKATTFEETKAFFDLQHHFVFCKQKAPVDGIASIKRDGATISEHSVVKYANDERPDENEEQKLEDIFKTVSRIGVKEPNMVYTHLLQLSQCYEAMARNNKLIVFTNDISVRKAFNGLVYNCMRTGLVANAKTLEITGVLSVTDFIMILMMLWKFRENLDDLKGTPLSHEDFRRMDIAYMPISKWKECLESKGQLRPFIKIGLKESLYRAVELLNKHRIHRLPVMDEESGDCAYILTHRRILHYIWKHCALLPKPAFLNERTMDLGIGSWQNLLFANEDTPLIDVLDMLIDNRISGMPIVEKGTNRVVEVYTRFDAAAAAFSDNIDLSVSVTQAIQEKDKHQGIRRDGVVTAHFNITLWNLIQIFIDKNVHRIFLVDEFLVLKGIISLSDITEFLILRPARQKPTIPEEIEE</sequence>
<dbReference type="PANTHER" id="PTHR13780:SF99">
    <property type="entry name" value="CBS DOMAIN-CONTAINING PROTEIN"/>
    <property type="match status" value="1"/>
</dbReference>
<evidence type="ECO:0000256" key="4">
    <source>
        <dbReference type="ARBA" id="ARBA00025878"/>
    </source>
</evidence>
<keyword evidence="8" id="KW-1185">Reference proteome</keyword>
<dbReference type="SUPFAM" id="SSF54631">
    <property type="entry name" value="CBS-domain pair"/>
    <property type="match status" value="2"/>
</dbReference>
<comment type="similarity">
    <text evidence="1">Belongs to the 5'-AMP-activated protein kinase gamma subunit family.</text>
</comment>
<feature type="domain" description="CBS" evidence="6">
    <location>
        <begin position="357"/>
        <end position="416"/>
    </location>
</feature>
<feature type="domain" description="CBS" evidence="6">
    <location>
        <begin position="280"/>
        <end position="340"/>
    </location>
</feature>
<dbReference type="PANTHER" id="PTHR13780">
    <property type="entry name" value="AMP-ACTIVATED PROTEIN KINASE, GAMMA REGULATORY SUBUNIT"/>
    <property type="match status" value="1"/>
</dbReference>
<gene>
    <name evidence="7" type="ORF">CAMP_LOCUS18798</name>
</gene>
<protein>
    <recommendedName>
        <fullName evidence="6">CBS domain-containing protein</fullName>
    </recommendedName>
</protein>
<dbReference type="GO" id="GO:0005634">
    <property type="term" value="C:nucleus"/>
    <property type="evidence" value="ECO:0007669"/>
    <property type="project" value="TreeGrafter"/>
</dbReference>
<dbReference type="InterPro" id="IPR050511">
    <property type="entry name" value="AMPK_gamma/SDS23_families"/>
</dbReference>
<keyword evidence="3 5" id="KW-0129">CBS domain</keyword>
<dbReference type="GO" id="GO:0019901">
    <property type="term" value="F:protein kinase binding"/>
    <property type="evidence" value="ECO:0007669"/>
    <property type="project" value="TreeGrafter"/>
</dbReference>
<proteinExistence type="inferred from homology"/>
<dbReference type="GO" id="GO:0031588">
    <property type="term" value="C:nucleotide-activated protein kinase complex"/>
    <property type="evidence" value="ECO:0007669"/>
    <property type="project" value="TreeGrafter"/>
</dbReference>
<accession>A0A9P1N9M0</accession>
<dbReference type="Pfam" id="PF00571">
    <property type="entry name" value="CBS"/>
    <property type="match status" value="3"/>
</dbReference>
<dbReference type="SMART" id="SM00116">
    <property type="entry name" value="CBS"/>
    <property type="match status" value="3"/>
</dbReference>
<dbReference type="GO" id="GO:0016208">
    <property type="term" value="F:AMP binding"/>
    <property type="evidence" value="ECO:0007669"/>
    <property type="project" value="TreeGrafter"/>
</dbReference>
<dbReference type="AlphaFoldDB" id="A0A9P1N9M0"/>
<dbReference type="EMBL" id="CANHGI010000006">
    <property type="protein sequence ID" value="CAI5456161.1"/>
    <property type="molecule type" value="Genomic_DNA"/>
</dbReference>